<feature type="region of interest" description="Disordered" evidence="1">
    <location>
        <begin position="180"/>
        <end position="234"/>
    </location>
</feature>
<dbReference type="InterPro" id="IPR027417">
    <property type="entry name" value="P-loop_NTPase"/>
</dbReference>
<dbReference type="Proteomes" id="UP000683360">
    <property type="component" value="Unassembled WGS sequence"/>
</dbReference>
<dbReference type="SUPFAM" id="SSF52540">
    <property type="entry name" value="P-loop containing nucleoside triphosphate hydrolases"/>
    <property type="match status" value="1"/>
</dbReference>
<reference evidence="2" key="1">
    <citation type="submission" date="2021-03" db="EMBL/GenBank/DDBJ databases">
        <authorList>
            <person name="Bekaert M."/>
        </authorList>
    </citation>
    <scope>NUCLEOTIDE SEQUENCE</scope>
</reference>
<organism evidence="2 3">
    <name type="scientific">Mytilus edulis</name>
    <name type="common">Blue mussel</name>
    <dbReference type="NCBI Taxonomy" id="6550"/>
    <lineage>
        <taxon>Eukaryota</taxon>
        <taxon>Metazoa</taxon>
        <taxon>Spiralia</taxon>
        <taxon>Lophotrochozoa</taxon>
        <taxon>Mollusca</taxon>
        <taxon>Bivalvia</taxon>
        <taxon>Autobranchia</taxon>
        <taxon>Pteriomorphia</taxon>
        <taxon>Mytilida</taxon>
        <taxon>Mytiloidea</taxon>
        <taxon>Mytilidae</taxon>
        <taxon>Mytilinae</taxon>
        <taxon>Mytilus</taxon>
    </lineage>
</organism>
<dbReference type="AlphaFoldDB" id="A0A8S3U457"/>
<accession>A0A8S3U457</accession>
<dbReference type="EMBL" id="CAJPWZ010002474">
    <property type="protein sequence ID" value="CAG2238682.1"/>
    <property type="molecule type" value="Genomic_DNA"/>
</dbReference>
<dbReference type="OrthoDB" id="6151405at2759"/>
<feature type="compositionally biased region" description="Polar residues" evidence="1">
    <location>
        <begin position="180"/>
        <end position="192"/>
    </location>
</feature>
<evidence type="ECO:0000313" key="2">
    <source>
        <dbReference type="EMBL" id="CAG2238682.1"/>
    </source>
</evidence>
<keyword evidence="3" id="KW-1185">Reference proteome</keyword>
<evidence type="ECO:0000256" key="1">
    <source>
        <dbReference type="SAM" id="MobiDB-lite"/>
    </source>
</evidence>
<evidence type="ECO:0000313" key="3">
    <source>
        <dbReference type="Proteomes" id="UP000683360"/>
    </source>
</evidence>
<sequence>MVTIESYDSEEEKRKKKEVMDFLKYVADRHVKDLPEVTPDTHLQEPAAPVVGESIGKWQQSAMLNRLLGKGSYESFDMRCMVTGQFSVGKSSLVKLLTGDMIPDGRHPTDGISLVEGRCGLDIETKEWILIDPDSYNALDVVYNKVLMTSLEEEEESERTVKFNKTSDTSPTGYTKATLSSLHSEQAATAQSLPPKKILQCASHGKTDGKENENKNDKRGNKKENGKGPQKWKV</sequence>
<name>A0A8S3U457_MYTED</name>
<feature type="compositionally biased region" description="Basic and acidic residues" evidence="1">
    <location>
        <begin position="205"/>
        <end position="226"/>
    </location>
</feature>
<comment type="caution">
    <text evidence="2">The sequence shown here is derived from an EMBL/GenBank/DDBJ whole genome shotgun (WGS) entry which is preliminary data.</text>
</comment>
<protein>
    <submittedName>
        <fullName evidence="2">Uncharacterized protein</fullName>
    </submittedName>
</protein>
<gene>
    <name evidence="2" type="ORF">MEDL_51077</name>
</gene>
<proteinExistence type="predicted"/>